<evidence type="ECO:0000313" key="3">
    <source>
        <dbReference type="Proteomes" id="UP001177003"/>
    </source>
</evidence>
<evidence type="ECO:0000313" key="2">
    <source>
        <dbReference type="EMBL" id="CAI9301164.1"/>
    </source>
</evidence>
<dbReference type="EMBL" id="OX465085">
    <property type="protein sequence ID" value="CAI9301164.1"/>
    <property type="molecule type" value="Genomic_DNA"/>
</dbReference>
<evidence type="ECO:0000256" key="1">
    <source>
        <dbReference type="SAM" id="MobiDB-lite"/>
    </source>
</evidence>
<protein>
    <recommendedName>
        <fullName evidence="4">Retrotransposon gag domain-containing protein</fullName>
    </recommendedName>
</protein>
<dbReference type="Proteomes" id="UP001177003">
    <property type="component" value="Chromosome 9"/>
</dbReference>
<dbReference type="AlphaFoldDB" id="A0AA36EM93"/>
<sequence>MHLHLRVPVQRRAEEKPAYQGTIASRNNLFYRASKVNQPQMDGEKKTGSEKESQDMDHDQGHHDSSVDSLGLLANNINKIMNDIESMSNTLKGLDTSAHTIEEHFKRYGLLPEPKPEPEPEPEPKPKPKPEVEIGPKDFLPSFPEKFDGLQGFCKWIERVESNFRSFPLSGVDKAELVFNTLPQEGEVFRWWQGIQNLSKQVDNRKFTWDEMKLLFMAEFVSPQCLVPNKKSKTSL</sequence>
<name>A0AA36EM93_LACSI</name>
<proteinExistence type="predicted"/>
<reference evidence="2" key="1">
    <citation type="submission" date="2023-04" db="EMBL/GenBank/DDBJ databases">
        <authorList>
            <person name="Vijverberg K."/>
            <person name="Xiong W."/>
            <person name="Schranz E."/>
        </authorList>
    </citation>
    <scope>NUCLEOTIDE SEQUENCE</scope>
</reference>
<accession>A0AA36EM93</accession>
<keyword evidence="3" id="KW-1185">Reference proteome</keyword>
<feature type="compositionally biased region" description="Basic and acidic residues" evidence="1">
    <location>
        <begin position="114"/>
        <end position="134"/>
    </location>
</feature>
<organism evidence="2 3">
    <name type="scientific">Lactuca saligna</name>
    <name type="common">Willowleaf lettuce</name>
    <dbReference type="NCBI Taxonomy" id="75948"/>
    <lineage>
        <taxon>Eukaryota</taxon>
        <taxon>Viridiplantae</taxon>
        <taxon>Streptophyta</taxon>
        <taxon>Embryophyta</taxon>
        <taxon>Tracheophyta</taxon>
        <taxon>Spermatophyta</taxon>
        <taxon>Magnoliopsida</taxon>
        <taxon>eudicotyledons</taxon>
        <taxon>Gunneridae</taxon>
        <taxon>Pentapetalae</taxon>
        <taxon>asterids</taxon>
        <taxon>campanulids</taxon>
        <taxon>Asterales</taxon>
        <taxon>Asteraceae</taxon>
        <taxon>Cichorioideae</taxon>
        <taxon>Cichorieae</taxon>
        <taxon>Lactucinae</taxon>
        <taxon>Lactuca</taxon>
    </lineage>
</organism>
<evidence type="ECO:0008006" key="4">
    <source>
        <dbReference type="Google" id="ProtNLM"/>
    </source>
</evidence>
<feature type="region of interest" description="Disordered" evidence="1">
    <location>
        <begin position="1"/>
        <end position="68"/>
    </location>
</feature>
<gene>
    <name evidence="2" type="ORF">LSALG_LOCUS39737</name>
</gene>
<feature type="compositionally biased region" description="Basic and acidic residues" evidence="1">
    <location>
        <begin position="42"/>
        <end position="66"/>
    </location>
</feature>
<feature type="region of interest" description="Disordered" evidence="1">
    <location>
        <begin position="109"/>
        <end position="134"/>
    </location>
</feature>